<evidence type="ECO:0000313" key="3">
    <source>
        <dbReference type="Proteomes" id="UP000009168"/>
    </source>
</evidence>
<name>Q23R27_TETTS</name>
<keyword evidence="1" id="KW-0472">Membrane</keyword>
<dbReference type="KEGG" id="tet:TTHERM_00850560"/>
<gene>
    <name evidence="2" type="ORF">TTHERM_00850560</name>
</gene>
<dbReference type="AlphaFoldDB" id="Q23R27"/>
<proteinExistence type="predicted"/>
<dbReference type="OrthoDB" id="302623at2759"/>
<dbReference type="EMBL" id="GG662645">
    <property type="protein sequence ID" value="EAR99014.2"/>
    <property type="molecule type" value="Genomic_DNA"/>
</dbReference>
<dbReference type="STRING" id="312017.Q23R27"/>
<evidence type="ECO:0000313" key="2">
    <source>
        <dbReference type="EMBL" id="EAR99014.2"/>
    </source>
</evidence>
<accession>Q23R27</accession>
<reference evidence="3" key="1">
    <citation type="journal article" date="2006" name="PLoS Biol.">
        <title>Macronuclear genome sequence of the ciliate Tetrahymena thermophila, a model eukaryote.</title>
        <authorList>
            <person name="Eisen J.A."/>
            <person name="Coyne R.S."/>
            <person name="Wu M."/>
            <person name="Wu D."/>
            <person name="Thiagarajan M."/>
            <person name="Wortman J.R."/>
            <person name="Badger J.H."/>
            <person name="Ren Q."/>
            <person name="Amedeo P."/>
            <person name="Jones K.M."/>
            <person name="Tallon L.J."/>
            <person name="Delcher A.L."/>
            <person name="Salzberg S.L."/>
            <person name="Silva J.C."/>
            <person name="Haas B.J."/>
            <person name="Majoros W.H."/>
            <person name="Farzad M."/>
            <person name="Carlton J.M."/>
            <person name="Smith R.K. Jr."/>
            <person name="Garg J."/>
            <person name="Pearlman R.E."/>
            <person name="Karrer K.M."/>
            <person name="Sun L."/>
            <person name="Manning G."/>
            <person name="Elde N.C."/>
            <person name="Turkewitz A.P."/>
            <person name="Asai D.J."/>
            <person name="Wilkes D.E."/>
            <person name="Wang Y."/>
            <person name="Cai H."/>
            <person name="Collins K."/>
            <person name="Stewart B.A."/>
            <person name="Lee S.R."/>
            <person name="Wilamowska K."/>
            <person name="Weinberg Z."/>
            <person name="Ruzzo W.L."/>
            <person name="Wloga D."/>
            <person name="Gaertig J."/>
            <person name="Frankel J."/>
            <person name="Tsao C.-C."/>
            <person name="Gorovsky M.A."/>
            <person name="Keeling P.J."/>
            <person name="Waller R.F."/>
            <person name="Patron N.J."/>
            <person name="Cherry J.M."/>
            <person name="Stover N.A."/>
            <person name="Krieger C.J."/>
            <person name="del Toro C."/>
            <person name="Ryder H.F."/>
            <person name="Williamson S.C."/>
            <person name="Barbeau R.A."/>
            <person name="Hamilton E.P."/>
            <person name="Orias E."/>
        </authorList>
    </citation>
    <scope>NUCLEOTIDE SEQUENCE [LARGE SCALE GENOMIC DNA]</scope>
    <source>
        <strain evidence="3">SB210</strain>
    </source>
</reference>
<dbReference type="InParanoid" id="Q23R27"/>
<keyword evidence="1" id="KW-0812">Transmembrane</keyword>
<dbReference type="Proteomes" id="UP000009168">
    <property type="component" value="Unassembled WGS sequence"/>
</dbReference>
<evidence type="ECO:0000256" key="1">
    <source>
        <dbReference type="SAM" id="Phobius"/>
    </source>
</evidence>
<dbReference type="GeneID" id="7841739"/>
<protein>
    <submittedName>
        <fullName evidence="2">AMP-binding enzyme family protein</fullName>
    </submittedName>
</protein>
<dbReference type="RefSeq" id="XP_001019259.2">
    <property type="nucleotide sequence ID" value="XM_001019259.2"/>
</dbReference>
<feature type="transmembrane region" description="Helical" evidence="1">
    <location>
        <begin position="32"/>
        <end position="51"/>
    </location>
</feature>
<keyword evidence="1" id="KW-1133">Transmembrane helix</keyword>
<sequence length="736" mass="85998">MKKIIETFKDFDIFSESIQFNSSKQRLRKRTIIGAFLTTSIITLTGIYFVYESHLYFNGEIDPKFRQQSFVSNKVNILLNNEMFGFDFFSLYKDISYLNQIQSKQNKTYIVFIPAYIFSNSTSSFRVPLDIVQCKSPELKGMNCIDVSKIPNQQISLDNANKLFSLITLYVYRCQDVDQYKTFVPNNCANEDQIDEFINKSTYRLNIKIQTSQYNTTSQKMQVQYRSQVFQNTLNIVSGYEFKMQSQVTKVSQGILVQSQQSFASLVSYQLITQTFDRQYIINDSGSQYFSQIFIDADESVFFVNIQYPLFTEILALCNSTLALLLILGSYCRKMAQNLIRREILFTLFKNFFSGTYLNILQHNNLVNFQNLTEGQGVLKIQDDQNLKIQGDIEETNHNIMPPCLSPKPNQKVFRLFLGKSNCQEDELQSDYIKEQGDTKIKSNISSLEQSIKKKIEKQLSLNNRADQELSLKNECEFDKDKNLATLRSPENQQKNQQKLKDCESAQTLVTYNENDQMPSQLRNSLYQQKQQLLVKDSKGKLINQISQVPQFQFKQKQQKKLDQIKPDVQKMQKQRLKSINQPTDKYLEAINDQKLQQKVENLIFPKKLCKGKKYLESKGLKQQTLTQMEQFVDESLDFFKFYKDILLLKKAIMILLNQEQLATLQIIGTDITQIESTPITQRDEYPINHLKEQFNVMQSKELQMKYISQFLKKSHNQLNLDIIDQRIFSSLLKNQ</sequence>
<dbReference type="HOGENOM" id="CLU_013044_1_1_1"/>
<keyword evidence="3" id="KW-1185">Reference proteome</keyword>
<organism evidence="2 3">
    <name type="scientific">Tetrahymena thermophila (strain SB210)</name>
    <dbReference type="NCBI Taxonomy" id="312017"/>
    <lineage>
        <taxon>Eukaryota</taxon>
        <taxon>Sar</taxon>
        <taxon>Alveolata</taxon>
        <taxon>Ciliophora</taxon>
        <taxon>Intramacronucleata</taxon>
        <taxon>Oligohymenophorea</taxon>
        <taxon>Hymenostomatida</taxon>
        <taxon>Tetrahymenina</taxon>
        <taxon>Tetrahymenidae</taxon>
        <taxon>Tetrahymena</taxon>
    </lineage>
</organism>